<evidence type="ECO:0000313" key="1">
    <source>
        <dbReference type="EMBL" id="TFA98698.1"/>
    </source>
</evidence>
<keyword evidence="2" id="KW-1185">Reference proteome</keyword>
<dbReference type="EMBL" id="PPTA01000018">
    <property type="protein sequence ID" value="TFA98698.1"/>
    <property type="molecule type" value="Genomic_DNA"/>
</dbReference>
<gene>
    <name evidence="1" type="ORF">CCMA1212_009594</name>
</gene>
<dbReference type="RefSeq" id="XP_073554900.1">
    <property type="nucleotide sequence ID" value="XM_073706670.1"/>
</dbReference>
<evidence type="ECO:0000313" key="2">
    <source>
        <dbReference type="Proteomes" id="UP001642720"/>
    </source>
</evidence>
<comment type="caution">
    <text evidence="1">The sequence shown here is derived from an EMBL/GenBank/DDBJ whole genome shotgun (WGS) entry which is preliminary data.</text>
</comment>
<dbReference type="Proteomes" id="UP001642720">
    <property type="component" value="Unassembled WGS sequence"/>
</dbReference>
<reference evidence="1 2" key="1">
    <citation type="submission" date="2018-01" db="EMBL/GenBank/DDBJ databases">
        <title>Genome characterization of the sugarcane-associated fungus Trichoderma ghanense CCMA-1212 and their application in lignocelulose bioconversion.</title>
        <authorList>
            <person name="Steindorff A.S."/>
            <person name="Mendes T.D."/>
            <person name="Vilela E.S.D."/>
            <person name="Rodrigues D.S."/>
            <person name="Formighieri E.F."/>
            <person name="Melo I.S."/>
            <person name="Favaro L.C.L."/>
        </authorList>
    </citation>
    <scope>NUCLEOTIDE SEQUENCE [LARGE SCALE GENOMIC DNA]</scope>
    <source>
        <strain evidence="1 2">CCMA-1212</strain>
    </source>
</reference>
<organism evidence="1 2">
    <name type="scientific">Trichoderma ghanense</name>
    <dbReference type="NCBI Taxonomy" id="65468"/>
    <lineage>
        <taxon>Eukaryota</taxon>
        <taxon>Fungi</taxon>
        <taxon>Dikarya</taxon>
        <taxon>Ascomycota</taxon>
        <taxon>Pezizomycotina</taxon>
        <taxon>Sordariomycetes</taxon>
        <taxon>Hypocreomycetidae</taxon>
        <taxon>Hypocreales</taxon>
        <taxon>Hypocreaceae</taxon>
        <taxon>Trichoderma</taxon>
    </lineage>
</organism>
<accession>A0ABY2GSL5</accession>
<dbReference type="GeneID" id="300581120"/>
<protein>
    <submittedName>
        <fullName evidence="1">Uncharacterized protein</fullName>
    </submittedName>
</protein>
<sequence>MTRFTGYLLSPLGFSPMLCIYRKAASFAGGVEASAMSDFWNQCSKYFLRDTTRCEENNGQFLTEPTLFTGIGRPPTSVLPRLLLVVASGQTSVTVGRNISEAEFYRGKELTGGRKVSVYLDNLIPSRNNALPTYIHPHSAASLLGIADFNHGLISSSAPVRPIMKIIQGKARRGASIYDGGENAEKDCGRVLDNQRKWKKSGECCRQSLRQIFIPPPWPAEQAKHEAPVYHGSRGYQQQKHFAGTLSSLEQDRMPLVSRRPGFTPSNPLLNCFGMMFRVAVNPQAAKVWHIGYPLSSRSVAC</sequence>
<name>A0ABY2GSL5_9HYPO</name>
<proteinExistence type="predicted"/>